<dbReference type="AlphaFoldDB" id="A0A3D9FG87"/>
<dbReference type="Proteomes" id="UP000256310">
    <property type="component" value="Unassembled WGS sequence"/>
</dbReference>
<evidence type="ECO:0000313" key="10">
    <source>
        <dbReference type="Proteomes" id="UP000256310"/>
    </source>
</evidence>
<evidence type="ECO:0000256" key="3">
    <source>
        <dbReference type="ARBA" id="ARBA00022723"/>
    </source>
</evidence>
<dbReference type="GO" id="GO:0051607">
    <property type="term" value="P:defense response to virus"/>
    <property type="evidence" value="ECO:0007669"/>
    <property type="project" value="UniProtKB-KW"/>
</dbReference>
<feature type="domain" description="Reverse transcriptase" evidence="8">
    <location>
        <begin position="1"/>
        <end position="238"/>
    </location>
</feature>
<dbReference type="Gene3D" id="3.30.70.270">
    <property type="match status" value="1"/>
</dbReference>
<evidence type="ECO:0000256" key="4">
    <source>
        <dbReference type="ARBA" id="ARBA00022842"/>
    </source>
</evidence>
<comment type="caution">
    <text evidence="9">The sequence shown here is derived from an EMBL/GenBank/DDBJ whole genome shotgun (WGS) entry which is preliminary data.</text>
</comment>
<organism evidence="9 10">
    <name type="scientific">Parasphingopyxis lamellibrachiae</name>
    <dbReference type="NCBI Taxonomy" id="680125"/>
    <lineage>
        <taxon>Bacteria</taxon>
        <taxon>Pseudomonadati</taxon>
        <taxon>Pseudomonadota</taxon>
        <taxon>Alphaproteobacteria</taxon>
        <taxon>Sphingomonadales</taxon>
        <taxon>Sphingomonadaceae</taxon>
        <taxon>Parasphingopyxis</taxon>
    </lineage>
</organism>
<dbReference type="InterPro" id="IPR043128">
    <property type="entry name" value="Rev_trsase/Diguanyl_cyclase"/>
</dbReference>
<evidence type="ECO:0000256" key="2">
    <source>
        <dbReference type="ARBA" id="ARBA00022695"/>
    </source>
</evidence>
<dbReference type="CDD" id="cd03487">
    <property type="entry name" value="RT_Bac_retron_II"/>
    <property type="match status" value="1"/>
</dbReference>
<dbReference type="SUPFAM" id="SSF56672">
    <property type="entry name" value="DNA/RNA polymerases"/>
    <property type="match status" value="1"/>
</dbReference>
<dbReference type="InterPro" id="IPR000477">
    <property type="entry name" value="RT_dom"/>
</dbReference>
<evidence type="ECO:0000256" key="5">
    <source>
        <dbReference type="ARBA" id="ARBA00022918"/>
    </source>
</evidence>
<evidence type="ECO:0000256" key="1">
    <source>
        <dbReference type="ARBA" id="ARBA00022679"/>
    </source>
</evidence>
<dbReference type="OrthoDB" id="7055795at2"/>
<dbReference type="GO" id="GO:0046872">
    <property type="term" value="F:metal ion binding"/>
    <property type="evidence" value="ECO:0007669"/>
    <property type="project" value="UniProtKB-KW"/>
</dbReference>
<dbReference type="PROSITE" id="PS50878">
    <property type="entry name" value="RT_POL"/>
    <property type="match status" value="1"/>
</dbReference>
<dbReference type="PRINTS" id="PR00866">
    <property type="entry name" value="RNADNAPOLMS"/>
</dbReference>
<proteinExistence type="inferred from homology"/>
<sequence length="313" mass="35504">MKTAKKHRPLIPLDRCHLYRIGSPKVLAKRIGWKLDTLEDLSMNAKYRVFRLKRSGRQVEEPPPPLQSLHRQIHGYLSRIETPNYLHSNRKGRSYISNAKPHVGALAMIKIDVKKFFPSVEQHKVMHFFRDDLKCAADVAGLLAALLCKDGKLPTGSSSSPIISYYAYKAMFDDIQSFAAKNHLVMTCYVDDITLSGANATLRQLHEVRKIIMRHGLRAHKAKWFMGLGAKPVTGVMVTKNGIELPHSRWKAIKADLKAIKQCANREEKLEIYPKLVSRLYEASQIDPGCRKLADIHHRLWKEALAGDVQLAA</sequence>
<protein>
    <submittedName>
        <fullName evidence="9">Reverse transcriptase (RNA-dependent DNA polymerase)</fullName>
    </submittedName>
</protein>
<keyword evidence="2" id="KW-0548">Nucleotidyltransferase</keyword>
<accession>A0A3D9FG87</accession>
<evidence type="ECO:0000313" key="9">
    <source>
        <dbReference type="EMBL" id="RED16834.1"/>
    </source>
</evidence>
<dbReference type="InterPro" id="IPR000123">
    <property type="entry name" value="Reverse_transcriptase_msDNA"/>
</dbReference>
<reference evidence="9 10" key="1">
    <citation type="submission" date="2018-07" db="EMBL/GenBank/DDBJ databases">
        <title>Genomic Encyclopedia of Type Strains, Phase IV (KMG-IV): sequencing the most valuable type-strain genomes for metagenomic binning, comparative biology and taxonomic classification.</title>
        <authorList>
            <person name="Goeker M."/>
        </authorList>
    </citation>
    <scope>NUCLEOTIDE SEQUENCE [LARGE SCALE GENOMIC DNA]</scope>
    <source>
        <strain evidence="9 10">DSM 26725</strain>
    </source>
</reference>
<keyword evidence="10" id="KW-1185">Reference proteome</keyword>
<gene>
    <name evidence="9" type="ORF">DFR46_1866</name>
</gene>
<keyword evidence="5 9" id="KW-0695">RNA-directed DNA polymerase</keyword>
<evidence type="ECO:0000256" key="7">
    <source>
        <dbReference type="ARBA" id="ARBA00034120"/>
    </source>
</evidence>
<keyword evidence="6" id="KW-0051">Antiviral defense</keyword>
<dbReference type="Pfam" id="PF00078">
    <property type="entry name" value="RVT_1"/>
    <property type="match status" value="1"/>
</dbReference>
<dbReference type="InterPro" id="IPR043502">
    <property type="entry name" value="DNA/RNA_pol_sf"/>
</dbReference>
<dbReference type="GO" id="GO:0003723">
    <property type="term" value="F:RNA binding"/>
    <property type="evidence" value="ECO:0007669"/>
    <property type="project" value="InterPro"/>
</dbReference>
<evidence type="ECO:0000259" key="8">
    <source>
        <dbReference type="PROSITE" id="PS50878"/>
    </source>
</evidence>
<keyword evidence="3" id="KW-0479">Metal-binding</keyword>
<name>A0A3D9FG87_9SPHN</name>
<dbReference type="EMBL" id="QRDP01000004">
    <property type="protein sequence ID" value="RED16834.1"/>
    <property type="molecule type" value="Genomic_DNA"/>
</dbReference>
<evidence type="ECO:0000256" key="6">
    <source>
        <dbReference type="ARBA" id="ARBA00023118"/>
    </source>
</evidence>
<keyword evidence="1" id="KW-0808">Transferase</keyword>
<keyword evidence="4" id="KW-0460">Magnesium</keyword>
<comment type="similarity">
    <text evidence="7">Belongs to the bacterial reverse transcriptase family.</text>
</comment>
<dbReference type="GO" id="GO:0003964">
    <property type="term" value="F:RNA-directed DNA polymerase activity"/>
    <property type="evidence" value="ECO:0007669"/>
    <property type="project" value="UniProtKB-KW"/>
</dbReference>